<dbReference type="InterPro" id="IPR023696">
    <property type="entry name" value="Ureohydrolase_dom_sf"/>
</dbReference>
<dbReference type="SUPFAM" id="SSF52768">
    <property type="entry name" value="Arginase/deacetylase"/>
    <property type="match status" value="1"/>
</dbReference>
<dbReference type="OrthoDB" id="424012at2759"/>
<evidence type="ECO:0000313" key="3">
    <source>
        <dbReference type="Proteomes" id="UP000193067"/>
    </source>
</evidence>
<sequence>MTSTAATSFIFRPPMRDWSHDLLHHIRAVHSQGWLPTCKSLATTECLMEVASALYEPRQPCATICHLESIASKMARCIARAGVNCFGLSTPITATTLATLSVAQALTDDRASNVSHGVFALVHQQTTSKPRRTRMPLGGILLPDNVAIAAKYLLEHHNSRGVAIAILDIDYHHGNGIVHPADSLQRPARLVRILIRRW</sequence>
<feature type="domain" description="Histone deacetylase" evidence="1">
    <location>
        <begin position="139"/>
        <end position="178"/>
    </location>
</feature>
<gene>
    <name evidence="2" type="ORF">PYCCODRAFT_1436690</name>
</gene>
<dbReference type="InterPro" id="IPR037138">
    <property type="entry name" value="His_deacetylse_dom_sf"/>
</dbReference>
<accession>A0A1Y2IJ96</accession>
<reference evidence="2 3" key="1">
    <citation type="journal article" date="2015" name="Biotechnol. Biofuels">
        <title>Enhanced degradation of softwood versus hardwood by the white-rot fungus Pycnoporus coccineus.</title>
        <authorList>
            <person name="Couturier M."/>
            <person name="Navarro D."/>
            <person name="Chevret D."/>
            <person name="Henrissat B."/>
            <person name="Piumi F."/>
            <person name="Ruiz-Duenas F.J."/>
            <person name="Martinez A.T."/>
            <person name="Grigoriev I.V."/>
            <person name="Riley R."/>
            <person name="Lipzen A."/>
            <person name="Berrin J.G."/>
            <person name="Master E.R."/>
            <person name="Rosso M.N."/>
        </authorList>
    </citation>
    <scope>NUCLEOTIDE SEQUENCE [LARGE SCALE GENOMIC DNA]</scope>
    <source>
        <strain evidence="2 3">BRFM310</strain>
    </source>
</reference>
<organism evidence="2 3">
    <name type="scientific">Trametes coccinea (strain BRFM310)</name>
    <name type="common">Pycnoporus coccineus</name>
    <dbReference type="NCBI Taxonomy" id="1353009"/>
    <lineage>
        <taxon>Eukaryota</taxon>
        <taxon>Fungi</taxon>
        <taxon>Dikarya</taxon>
        <taxon>Basidiomycota</taxon>
        <taxon>Agaricomycotina</taxon>
        <taxon>Agaricomycetes</taxon>
        <taxon>Polyporales</taxon>
        <taxon>Polyporaceae</taxon>
        <taxon>Trametes</taxon>
    </lineage>
</organism>
<dbReference type="Proteomes" id="UP000193067">
    <property type="component" value="Unassembled WGS sequence"/>
</dbReference>
<dbReference type="EMBL" id="KZ084113">
    <property type="protein sequence ID" value="OSD01195.1"/>
    <property type="molecule type" value="Genomic_DNA"/>
</dbReference>
<dbReference type="Gene3D" id="3.40.800.20">
    <property type="entry name" value="Histone deacetylase domain"/>
    <property type="match status" value="1"/>
</dbReference>
<protein>
    <recommendedName>
        <fullName evidence="1">Histone deacetylase domain-containing protein</fullName>
    </recommendedName>
</protein>
<dbReference type="Pfam" id="PF00850">
    <property type="entry name" value="Hist_deacetyl"/>
    <property type="match status" value="1"/>
</dbReference>
<keyword evidence="3" id="KW-1185">Reference proteome</keyword>
<evidence type="ECO:0000313" key="2">
    <source>
        <dbReference type="EMBL" id="OSD01195.1"/>
    </source>
</evidence>
<dbReference type="InterPro" id="IPR023801">
    <property type="entry name" value="His_deacetylse_dom"/>
</dbReference>
<proteinExistence type="predicted"/>
<dbReference type="AlphaFoldDB" id="A0A1Y2IJ96"/>
<name>A0A1Y2IJ96_TRAC3</name>
<evidence type="ECO:0000259" key="1">
    <source>
        <dbReference type="Pfam" id="PF00850"/>
    </source>
</evidence>